<evidence type="ECO:0000256" key="7">
    <source>
        <dbReference type="SAM" id="MobiDB-lite"/>
    </source>
</evidence>
<feature type="compositionally biased region" description="Low complexity" evidence="7">
    <location>
        <begin position="162"/>
        <end position="173"/>
    </location>
</feature>
<protein>
    <recommendedName>
        <fullName evidence="6">Sister chromatid cohesion protein</fullName>
    </recommendedName>
</protein>
<keyword evidence="5 6" id="KW-0131">Cell cycle</keyword>
<accession>A0A3N4KXQ1</accession>
<dbReference type="EMBL" id="ML119142">
    <property type="protein sequence ID" value="RPB10545.1"/>
    <property type="molecule type" value="Genomic_DNA"/>
</dbReference>
<evidence type="ECO:0000313" key="9">
    <source>
        <dbReference type="EMBL" id="RPB10545.1"/>
    </source>
</evidence>
<keyword evidence="4 6" id="KW-0539">Nucleus</keyword>
<dbReference type="GO" id="GO:0034087">
    <property type="term" value="P:establishment of mitotic sister chromatid cohesion"/>
    <property type="evidence" value="ECO:0007669"/>
    <property type="project" value="TreeGrafter"/>
</dbReference>
<dbReference type="PANTHER" id="PTHR21704">
    <property type="entry name" value="NIPPED-B-LIKE PROTEIN DELANGIN SCC2-RELATED"/>
    <property type="match status" value="1"/>
</dbReference>
<dbReference type="GO" id="GO:0071169">
    <property type="term" value="P:establishment of protein localization to chromatin"/>
    <property type="evidence" value="ECO:0007669"/>
    <property type="project" value="TreeGrafter"/>
</dbReference>
<dbReference type="InterPro" id="IPR026003">
    <property type="entry name" value="Cohesin_HEAT"/>
</dbReference>
<dbReference type="GO" id="GO:0090694">
    <property type="term" value="C:Scc2-Scc4 cohesin loading complex"/>
    <property type="evidence" value="ECO:0007669"/>
    <property type="project" value="TreeGrafter"/>
</dbReference>
<evidence type="ECO:0000256" key="3">
    <source>
        <dbReference type="ARBA" id="ARBA00022737"/>
    </source>
</evidence>
<dbReference type="InterPro" id="IPR024986">
    <property type="entry name" value="Nipped-B_C"/>
</dbReference>
<comment type="subcellular location">
    <subcellularLocation>
        <location evidence="1 6">Nucleus</location>
    </subcellularLocation>
</comment>
<evidence type="ECO:0000256" key="2">
    <source>
        <dbReference type="ARBA" id="ARBA00009252"/>
    </source>
</evidence>
<dbReference type="InterPro" id="IPR011989">
    <property type="entry name" value="ARM-like"/>
</dbReference>
<proteinExistence type="inferred from homology"/>
<dbReference type="Proteomes" id="UP000277580">
    <property type="component" value="Unassembled WGS sequence"/>
</dbReference>
<dbReference type="InterPro" id="IPR016024">
    <property type="entry name" value="ARM-type_fold"/>
</dbReference>
<dbReference type="GO" id="GO:0010468">
    <property type="term" value="P:regulation of gene expression"/>
    <property type="evidence" value="ECO:0007669"/>
    <property type="project" value="InterPro"/>
</dbReference>
<dbReference type="FunCoup" id="A0A3N4KXQ1">
    <property type="interactions" value="212"/>
</dbReference>
<sequence>MNGLPPDFYLPPAQGRSQLPPIDVDDALQYTPLSSVVPLSAEIITLPALTSTGVSSIYQSEPERRHICQTLDNLDREAGHDPGSKVVRKYLSDISSHISTSSGGTEFRFKSLGKGANEWSSRVSVGAQGGILKHGKIGKFGEMVLNKSNVTFRYPISSIGGPKPAQQTQTQPPSHDQNHAPNYTPNYDPNYPQNNYTPPTQNFQTPHSYKNKNRLPAATPQTPSSTSTAVPSNGFHKPSPIQQNFHQKQSIPAQNYHQQVQTPNHIQLPKIERPIQKSEPPEPVNGDYIQSPTAPVTTQRAEFVKIPPPPPSFDRSQYVKHTEIERKVRKPKPVGTTSTSKSRKRKRSHSDAEDEERLASGVDQRAKGESLLKGLQSFMNSIFEAEDNLSPDTSDRVVDKNSKMWMTSTLGGESPCLSTAVQTKLENAIQRVISFARFGEIPVDDLTRLQKICESSLKLAENTDVMVKEEESELATQEWLERVNIIDNGLKTAKTVLRIMVGGREEKQIYSEDLLAGVLSVLKNLIETTVNPMIEMRSTGEKLAIFKVAAAHKKILGGLLHEITSVFALLSKLLAMEEVTEGTITTMEFIAVSVIFIENASNEKDSVFGVQKVERFRVAAMDVLAKIFARYPDQRTFIFDEILTSLEKLPVNRQSARQFKLVEGKNIQLVSALIMRLVQTSGTYQGRKRKQGLVTDEDGEVILEKDEEEIQESGEGIEGIDRMNAVDRLHMMSNPLLDSAQKNAAYVVNFLVQRAMKSTKTGDQPYRVLMDIFTEDFIAVLGSPEWPGAELLLRSILGSMCTIVDGDKQTAPAKSMALDLLGLMGSAICDVVVHLRESHRNRESLGDSADGHIVVLTEKCLESSIGGTNGGNVPTAIEEELIDWEGPFRYALEHLLQMMSSDGSLQSACGYYLTAWSARICNLFEKVGDVVDEDEDDDGMRDELVRVAGNLKRITLDKSWIDDDFDVEKISQTAIRQAYVLTVLHMPFCMSFEHILNRLLRSVDDNQATTRSKGLKAILQLLQKDPGILKRPQVVPFIIKRLKDPSPLVRDSAVDLIGKCIQLQPDLEDQVYKSILERASDAGVGVRKRAMKILKDIYLRSKKEVVKVAIAEALVQRIKDNDTSVSELARKTFEEIWITPFYGHIGEEETETAQQVQSEISPQMKLIVNERVSVIVKVVQKEVMLTVLHDVIKSLLHSETKNCTMNFRVCKTMVGSMCDDLLDRQGDSDKAERQSTLQTLTVFARANPKLFTPEQLIMLQPYIENLTAQDDLHVFRSVIVIFRCALPVLSNLHVGFLATVQQSLLKNLSRLPSPELKEVISCLWTINGVLKNPERLIRVTISCLTNILKSKGKSIESKAEASRLVRTLHILGLFGKNCNFENETKMFKDAFPQWKGPSVSGLITDTIIPFCEPSINSSVRKAALESLCHVCQTHAVHFLKPQILKAFDQVFDVGDKDLMNLVLLGIKGFLQTEEKRSEFGAVEASGKEKDAIGGNNEENGRLDQLANANQNDGVSTSLAQKYLKNIIQISMASQDVYALTATEVIGSILRQGLVHPKECVPALVALETSTNPTIQAISFREHRTLHSKHETIVERGYMDGVKSCFLYQRNVIGDGSGATANPFMSKMRPLYEIVKTSRKVRKKLLGNMTMSVDFESTKLELPNHLEYSKFVIENLAFFEYGTLDELYQVVTTMERVVAGTGMTVAHSIETDIFFIKIDVPENEKSAMTVDPEKLKTLSAAAGILSMLWEARTYLRKLYALNDNKSRDYKANKVNAKDMNKAPSRNTNFSATGVWQSIRDTTRNLETDEGRMRQCREFVETLSVDNEFKLAAEGEDLDDIDAAGDRITPGAESDHEGGSNGVHDIMGAVILGGHAGGVPMTPSSKGKKRKVTGNTPEKGVGRVKKKPKPRSNKPKKE</sequence>
<gene>
    <name evidence="9" type="ORF">P167DRAFT_537474</name>
</gene>
<feature type="compositionally biased region" description="Basic residues" evidence="7">
    <location>
        <begin position="1900"/>
        <end position="1916"/>
    </location>
</feature>
<feature type="domain" description="Sister chromatid cohesion C-terminal" evidence="8">
    <location>
        <begin position="1515"/>
        <end position="1696"/>
    </location>
</feature>
<evidence type="ECO:0000259" key="8">
    <source>
        <dbReference type="Pfam" id="PF12830"/>
    </source>
</evidence>
<dbReference type="PANTHER" id="PTHR21704:SF18">
    <property type="entry name" value="NIPPED-B-LIKE PROTEIN"/>
    <property type="match status" value="1"/>
</dbReference>
<dbReference type="GO" id="GO:0003682">
    <property type="term" value="F:chromatin binding"/>
    <property type="evidence" value="ECO:0007669"/>
    <property type="project" value="TreeGrafter"/>
</dbReference>
<dbReference type="Pfam" id="PF12765">
    <property type="entry name" value="Cohesin_HEAT"/>
    <property type="match status" value="1"/>
</dbReference>
<reference evidence="9 10" key="1">
    <citation type="journal article" date="2018" name="Nat. Ecol. Evol.">
        <title>Pezizomycetes genomes reveal the molecular basis of ectomycorrhizal truffle lifestyle.</title>
        <authorList>
            <person name="Murat C."/>
            <person name="Payen T."/>
            <person name="Noel B."/>
            <person name="Kuo A."/>
            <person name="Morin E."/>
            <person name="Chen J."/>
            <person name="Kohler A."/>
            <person name="Krizsan K."/>
            <person name="Balestrini R."/>
            <person name="Da Silva C."/>
            <person name="Montanini B."/>
            <person name="Hainaut M."/>
            <person name="Levati E."/>
            <person name="Barry K.W."/>
            <person name="Belfiori B."/>
            <person name="Cichocki N."/>
            <person name="Clum A."/>
            <person name="Dockter R.B."/>
            <person name="Fauchery L."/>
            <person name="Guy J."/>
            <person name="Iotti M."/>
            <person name="Le Tacon F."/>
            <person name="Lindquist E.A."/>
            <person name="Lipzen A."/>
            <person name="Malagnac F."/>
            <person name="Mello A."/>
            <person name="Molinier V."/>
            <person name="Miyauchi S."/>
            <person name="Poulain J."/>
            <person name="Riccioni C."/>
            <person name="Rubini A."/>
            <person name="Sitrit Y."/>
            <person name="Splivallo R."/>
            <person name="Traeger S."/>
            <person name="Wang M."/>
            <person name="Zifcakova L."/>
            <person name="Wipf D."/>
            <person name="Zambonelli A."/>
            <person name="Paolocci F."/>
            <person name="Nowrousian M."/>
            <person name="Ottonello S."/>
            <person name="Baldrian P."/>
            <person name="Spatafora J.W."/>
            <person name="Henrissat B."/>
            <person name="Nagy L.G."/>
            <person name="Aury J.M."/>
            <person name="Wincker P."/>
            <person name="Grigoriev I.V."/>
            <person name="Bonfante P."/>
            <person name="Martin F.M."/>
        </authorList>
    </citation>
    <scope>NUCLEOTIDE SEQUENCE [LARGE SCALE GENOMIC DNA]</scope>
    <source>
        <strain evidence="9 10">CCBAS932</strain>
    </source>
</reference>
<dbReference type="OrthoDB" id="418242at2759"/>
<feature type="region of interest" description="Disordered" evidence="7">
    <location>
        <begin position="274"/>
        <end position="365"/>
    </location>
</feature>
<evidence type="ECO:0000256" key="1">
    <source>
        <dbReference type="ARBA" id="ARBA00004123"/>
    </source>
</evidence>
<feature type="region of interest" description="Disordered" evidence="7">
    <location>
        <begin position="1839"/>
        <end position="1916"/>
    </location>
</feature>
<dbReference type="InParanoid" id="A0A3N4KXQ1"/>
<name>A0A3N4KXQ1_9PEZI</name>
<dbReference type="GO" id="GO:0140588">
    <property type="term" value="P:chromatin looping"/>
    <property type="evidence" value="ECO:0007669"/>
    <property type="project" value="InterPro"/>
</dbReference>
<keyword evidence="10" id="KW-1185">Reference proteome</keyword>
<evidence type="ECO:0000256" key="6">
    <source>
        <dbReference type="RuleBase" id="RU364107"/>
    </source>
</evidence>
<feature type="compositionally biased region" description="Polar residues" evidence="7">
    <location>
        <begin position="288"/>
        <end position="300"/>
    </location>
</feature>
<evidence type="ECO:0000313" key="10">
    <source>
        <dbReference type="Proteomes" id="UP000277580"/>
    </source>
</evidence>
<dbReference type="Gene3D" id="1.25.10.10">
    <property type="entry name" value="Leucine-rich Repeat Variant"/>
    <property type="match status" value="2"/>
</dbReference>
<dbReference type="STRING" id="1392247.A0A3N4KXQ1"/>
<dbReference type="CDD" id="cd23958">
    <property type="entry name" value="SCC2"/>
    <property type="match status" value="1"/>
</dbReference>
<dbReference type="Pfam" id="PF12830">
    <property type="entry name" value="Nipped-B_C"/>
    <property type="match status" value="1"/>
</dbReference>
<feature type="compositionally biased region" description="Low complexity" evidence="7">
    <location>
        <begin position="216"/>
        <end position="232"/>
    </location>
</feature>
<feature type="region of interest" description="Disordered" evidence="7">
    <location>
        <begin position="156"/>
        <end position="242"/>
    </location>
</feature>
<dbReference type="GO" id="GO:1990414">
    <property type="term" value="P:replication-born double-strand break repair via sister chromatid exchange"/>
    <property type="evidence" value="ECO:0007669"/>
    <property type="project" value="TreeGrafter"/>
</dbReference>
<comment type="similarity">
    <text evidence="2 6">Belongs to the SCC2/Nipped-B family.</text>
</comment>
<evidence type="ECO:0000256" key="4">
    <source>
        <dbReference type="ARBA" id="ARBA00023242"/>
    </source>
</evidence>
<feature type="compositionally biased region" description="Low complexity" evidence="7">
    <location>
        <begin position="181"/>
        <end position="206"/>
    </location>
</feature>
<evidence type="ECO:0000256" key="5">
    <source>
        <dbReference type="ARBA" id="ARBA00023306"/>
    </source>
</evidence>
<keyword evidence="3 6" id="KW-0677">Repeat</keyword>
<dbReference type="InterPro" id="IPR033031">
    <property type="entry name" value="Scc2/Nipped-B"/>
</dbReference>
<dbReference type="GO" id="GO:0061775">
    <property type="term" value="F:cohesin loader activity"/>
    <property type="evidence" value="ECO:0007669"/>
    <property type="project" value="InterPro"/>
</dbReference>
<organism evidence="9 10">
    <name type="scientific">Morchella conica CCBAS932</name>
    <dbReference type="NCBI Taxonomy" id="1392247"/>
    <lineage>
        <taxon>Eukaryota</taxon>
        <taxon>Fungi</taxon>
        <taxon>Dikarya</taxon>
        <taxon>Ascomycota</taxon>
        <taxon>Pezizomycotina</taxon>
        <taxon>Pezizomycetes</taxon>
        <taxon>Pezizales</taxon>
        <taxon>Morchellaceae</taxon>
        <taxon>Morchella</taxon>
    </lineage>
</organism>
<dbReference type="SUPFAM" id="SSF48371">
    <property type="entry name" value="ARM repeat"/>
    <property type="match status" value="1"/>
</dbReference>